<comment type="caution">
    <text evidence="5">The sequence shown here is derived from an EMBL/GenBank/DDBJ whole genome shotgun (WGS) entry which is preliminary data.</text>
</comment>
<dbReference type="GO" id="GO:0003677">
    <property type="term" value="F:DNA binding"/>
    <property type="evidence" value="ECO:0007669"/>
    <property type="project" value="UniProtKB-KW"/>
</dbReference>
<dbReference type="InterPro" id="IPR025751">
    <property type="entry name" value="RsbRD_N_dom"/>
</dbReference>
<evidence type="ECO:0000256" key="1">
    <source>
        <dbReference type="ARBA" id="ARBA00006754"/>
    </source>
</evidence>
<dbReference type="Pfam" id="PF17853">
    <property type="entry name" value="GGDEF_2"/>
    <property type="match status" value="1"/>
</dbReference>
<dbReference type="Pfam" id="PF13556">
    <property type="entry name" value="HTH_30"/>
    <property type="match status" value="1"/>
</dbReference>
<dbReference type="InterPro" id="IPR051448">
    <property type="entry name" value="CdaR-like_regulators"/>
</dbReference>
<dbReference type="PANTHER" id="PTHR33744">
    <property type="entry name" value="CARBOHYDRATE DIACID REGULATOR"/>
    <property type="match status" value="1"/>
</dbReference>
<comment type="similarity">
    <text evidence="1">Belongs to the CdaR family.</text>
</comment>
<dbReference type="Proteomes" id="UP001160499">
    <property type="component" value="Unassembled WGS sequence"/>
</dbReference>
<evidence type="ECO:0000313" key="5">
    <source>
        <dbReference type="EMBL" id="MDH6219615.1"/>
    </source>
</evidence>
<dbReference type="PANTHER" id="PTHR33744:SF1">
    <property type="entry name" value="DNA-BINDING TRANSCRIPTIONAL ACTIVATOR ADER"/>
    <property type="match status" value="1"/>
</dbReference>
<proteinExistence type="inferred from homology"/>
<dbReference type="Pfam" id="PF14361">
    <property type="entry name" value="RsbRD_N"/>
    <property type="match status" value="1"/>
</dbReference>
<feature type="domain" description="RsbT co-antagonist protein RsbRD N-terminal" evidence="3">
    <location>
        <begin position="101"/>
        <end position="231"/>
    </location>
</feature>
<dbReference type="InterPro" id="IPR025736">
    <property type="entry name" value="PucR_C-HTH_dom"/>
</dbReference>
<feature type="domain" description="PucR C-terminal helix-turn-helix" evidence="2">
    <location>
        <begin position="418"/>
        <end position="473"/>
    </location>
</feature>
<evidence type="ECO:0000259" key="4">
    <source>
        <dbReference type="Pfam" id="PF17853"/>
    </source>
</evidence>
<dbReference type="EMBL" id="JARXVH010000013">
    <property type="protein sequence ID" value="MDH6219615.1"/>
    <property type="molecule type" value="Genomic_DNA"/>
</dbReference>
<organism evidence="5 6">
    <name type="scientific">Streptomyces pseudovenezuelae</name>
    <dbReference type="NCBI Taxonomy" id="67350"/>
    <lineage>
        <taxon>Bacteria</taxon>
        <taxon>Bacillati</taxon>
        <taxon>Actinomycetota</taxon>
        <taxon>Actinomycetes</taxon>
        <taxon>Kitasatosporales</taxon>
        <taxon>Streptomycetaceae</taxon>
        <taxon>Streptomyces</taxon>
        <taxon>Streptomyces aurantiacus group</taxon>
    </lineage>
</organism>
<evidence type="ECO:0000259" key="2">
    <source>
        <dbReference type="Pfam" id="PF13556"/>
    </source>
</evidence>
<name>A0ABT6LTG3_9ACTN</name>
<keyword evidence="6" id="KW-1185">Reference proteome</keyword>
<feature type="domain" description="CdaR GGDEF-like" evidence="4">
    <location>
        <begin position="252"/>
        <end position="368"/>
    </location>
</feature>
<dbReference type="InterPro" id="IPR042070">
    <property type="entry name" value="PucR_C-HTH_sf"/>
</dbReference>
<gene>
    <name evidence="5" type="ORF">M2283_006954</name>
</gene>
<accession>A0ABT6LTG3</accession>
<protein>
    <submittedName>
        <fullName evidence="5">DNA-binding PucR family transcriptional regulator</fullName>
    </submittedName>
</protein>
<reference evidence="5 6" key="1">
    <citation type="submission" date="2023-04" db="EMBL/GenBank/DDBJ databases">
        <title>Forest soil microbial communities from Buena Vista Peninsula, Colon Province, Panama.</title>
        <authorList>
            <person name="Bouskill N."/>
        </authorList>
    </citation>
    <scope>NUCLEOTIDE SEQUENCE [LARGE SCALE GENOMIC DNA]</scope>
    <source>
        <strain evidence="5 6">GGS1</strain>
    </source>
</reference>
<sequence>MLGLLADRTWQARAVPLTGRPGRDRQVMTRSLLKREDVPVSGETSALTSEWLLRLRPDGGPDRSAVVSSPATVAQAEADLGPGPVAWAVETAAGASARHTRQAAEADVSPSRLRSARRSAEACCIALLRGLLHDTPPDDIEVPPEAVEGNRDLVHRGVALDRVLRGVWTSQVHTYERLLSALRHLVEPDRWADESERVTRLSFAYSEELTALFTAQYAAEQERWASSAMAARRQLADDLLAGRRATPATVKRTLGIDLDHHHVAAILWSDPPEPDDESPATSLHQLAVDLIGATGATNSVLLPTGTFELWAWASWPDQPPEDLASLVEAELKTKIARSPAGMYIALGPSAPGGEGFRNSHLAARETERVAQALGDPGVYAYADIAVLSLLTAVPEHAERYMREVLGPLGEAGDKAAELRKTLRLYLAHGRSRGLAAEELFVAPNTVAYRVKRAEQLLGRPLPKDHLPLRLALEISRVIAP</sequence>
<dbReference type="InterPro" id="IPR041522">
    <property type="entry name" value="CdaR_GGDEF"/>
</dbReference>
<dbReference type="Gene3D" id="1.10.10.2840">
    <property type="entry name" value="PucR C-terminal helix-turn-helix domain"/>
    <property type="match status" value="1"/>
</dbReference>
<keyword evidence="5" id="KW-0238">DNA-binding</keyword>
<evidence type="ECO:0000313" key="6">
    <source>
        <dbReference type="Proteomes" id="UP001160499"/>
    </source>
</evidence>
<evidence type="ECO:0000259" key="3">
    <source>
        <dbReference type="Pfam" id="PF14361"/>
    </source>
</evidence>